<dbReference type="Gene3D" id="3.40.50.150">
    <property type="entry name" value="Vaccinia Virus protein VP39"/>
    <property type="match status" value="1"/>
</dbReference>
<dbReference type="SUPFAM" id="SSF53335">
    <property type="entry name" value="S-adenosyl-L-methionine-dependent methyltransferases"/>
    <property type="match status" value="1"/>
</dbReference>
<comment type="caution">
    <text evidence="2">The sequence shown here is derived from an EMBL/GenBank/DDBJ whole genome shotgun (WGS) entry which is preliminary data.</text>
</comment>
<dbReference type="GO" id="GO:0008757">
    <property type="term" value="F:S-adenosylmethionine-dependent methyltransferase activity"/>
    <property type="evidence" value="ECO:0007669"/>
    <property type="project" value="InterPro"/>
</dbReference>
<dbReference type="GO" id="GO:0032259">
    <property type="term" value="P:methylation"/>
    <property type="evidence" value="ECO:0007669"/>
    <property type="project" value="UniProtKB-KW"/>
</dbReference>
<name>A0A8J7HEA0_9CYAN</name>
<dbReference type="InterPro" id="IPR050508">
    <property type="entry name" value="Methyltransf_Superfamily"/>
</dbReference>
<dbReference type="EMBL" id="JAECZB010000065">
    <property type="protein sequence ID" value="MBH8554198.1"/>
    <property type="molecule type" value="Genomic_DNA"/>
</dbReference>
<proteinExistence type="predicted"/>
<evidence type="ECO:0000259" key="1">
    <source>
        <dbReference type="Pfam" id="PF08241"/>
    </source>
</evidence>
<protein>
    <submittedName>
        <fullName evidence="2">Class I SAM-dependent methyltransferase</fullName>
    </submittedName>
</protein>
<dbReference type="PANTHER" id="PTHR42912">
    <property type="entry name" value="METHYLTRANSFERASE"/>
    <property type="match status" value="1"/>
</dbReference>
<keyword evidence="2" id="KW-0489">Methyltransferase</keyword>
<dbReference type="AlphaFoldDB" id="A0A8J7HEA0"/>
<keyword evidence="3" id="KW-1185">Reference proteome</keyword>
<dbReference type="Proteomes" id="UP000599391">
    <property type="component" value="Unassembled WGS sequence"/>
</dbReference>
<dbReference type="InterPro" id="IPR013216">
    <property type="entry name" value="Methyltransf_11"/>
</dbReference>
<gene>
    <name evidence="2" type="ORF">I8751_17875</name>
</gene>
<accession>A0A8J7HEA0</accession>
<dbReference type="InterPro" id="IPR029063">
    <property type="entry name" value="SAM-dependent_MTases_sf"/>
</dbReference>
<dbReference type="Pfam" id="PF08241">
    <property type="entry name" value="Methyltransf_11"/>
    <property type="match status" value="1"/>
</dbReference>
<sequence>MNSTVFSSLHPYIAKDASVDWQTGDIPTSRIANFTPTIKANALYYDNSEWARGYFEACHRDKAFKECWQAASGSWDDKIVVDIGCGPGNLYATLGGSPRLLIGVDISRNCLKMAQAIGYAPILADAHNLPFIDEFADIVAVNATLHHCDNMNKVLAEAARLVRPGGLLITDHDPQQTAWDWKGLAMLLYKIRVPIYRLMSFGKFMSTAEHDAMLATETHHQPGDGLTTQFYYQILEPLGFSVKVYPHNHTLGAQVLQNNYGQAQLKYRYAQWLSGINSNSSEAALSLMCIARRN</sequence>
<keyword evidence="2" id="KW-0808">Transferase</keyword>
<dbReference type="RefSeq" id="WP_214440445.1">
    <property type="nucleotide sequence ID" value="NZ_JAECZB010000065.1"/>
</dbReference>
<feature type="domain" description="Methyltransferase type 11" evidence="1">
    <location>
        <begin position="81"/>
        <end position="169"/>
    </location>
</feature>
<dbReference type="CDD" id="cd02440">
    <property type="entry name" value="AdoMet_MTases"/>
    <property type="match status" value="1"/>
</dbReference>
<reference evidence="2 3" key="1">
    <citation type="journal article" date="2021" name="Int. J. Syst. Evol. Microbiol.">
        <title>Amazonocrinis nigriterrae gen. nov., sp. nov., Atlanticothrix silvestris gen. nov., sp. nov. and Dendronalium phyllosphericum gen. nov., sp. nov., nostocacean cyanobacteria from Brazilian environments.</title>
        <authorList>
            <person name="Alvarenga D.O."/>
            <person name="Andreote A.P.D."/>
            <person name="Branco L.H.Z."/>
            <person name="Delbaje E."/>
            <person name="Cruz R.B."/>
            <person name="Varani A.M."/>
            <person name="Fiore M.F."/>
        </authorList>
    </citation>
    <scope>NUCLEOTIDE SEQUENCE [LARGE SCALE GENOMIC DNA]</scope>
    <source>
        <strain evidence="2 3">CENA357</strain>
    </source>
</reference>
<evidence type="ECO:0000313" key="2">
    <source>
        <dbReference type="EMBL" id="MBH8554198.1"/>
    </source>
</evidence>
<organism evidence="2 3">
    <name type="scientific">Atlanticothrix silvestris CENA357</name>
    <dbReference type="NCBI Taxonomy" id="1725252"/>
    <lineage>
        <taxon>Bacteria</taxon>
        <taxon>Bacillati</taxon>
        <taxon>Cyanobacteriota</taxon>
        <taxon>Cyanophyceae</taxon>
        <taxon>Nostocales</taxon>
        <taxon>Nodulariaceae</taxon>
        <taxon>Atlanticothrix</taxon>
        <taxon>Atlanticothrix silvestris</taxon>
    </lineage>
</organism>
<evidence type="ECO:0000313" key="3">
    <source>
        <dbReference type="Proteomes" id="UP000599391"/>
    </source>
</evidence>